<protein>
    <submittedName>
        <fullName evidence="1">CLUMA_CG010260, isoform A</fullName>
    </submittedName>
</protein>
<dbReference type="AlphaFoldDB" id="A0A1J1I8F8"/>
<accession>A0A1J1I8F8</accession>
<gene>
    <name evidence="1" type="ORF">CLUMA_CG010260</name>
</gene>
<dbReference type="Proteomes" id="UP000183832">
    <property type="component" value="Unassembled WGS sequence"/>
</dbReference>
<sequence>MKLCYKINSMLIKLNCRQFVRSRTNKTLLKLPQVTLWKLLPSRLECCLKQKKSFPSVVVDVSVLEI</sequence>
<evidence type="ECO:0000313" key="1">
    <source>
        <dbReference type="EMBL" id="CRK96575.1"/>
    </source>
</evidence>
<reference evidence="1 2" key="1">
    <citation type="submission" date="2015-04" db="EMBL/GenBank/DDBJ databases">
        <authorList>
            <person name="Syromyatnikov M.Y."/>
            <person name="Popov V.N."/>
        </authorList>
    </citation>
    <scope>NUCLEOTIDE SEQUENCE [LARGE SCALE GENOMIC DNA]</scope>
</reference>
<keyword evidence="2" id="KW-1185">Reference proteome</keyword>
<name>A0A1J1I8F8_9DIPT</name>
<organism evidence="1 2">
    <name type="scientific">Clunio marinus</name>
    <dbReference type="NCBI Taxonomy" id="568069"/>
    <lineage>
        <taxon>Eukaryota</taxon>
        <taxon>Metazoa</taxon>
        <taxon>Ecdysozoa</taxon>
        <taxon>Arthropoda</taxon>
        <taxon>Hexapoda</taxon>
        <taxon>Insecta</taxon>
        <taxon>Pterygota</taxon>
        <taxon>Neoptera</taxon>
        <taxon>Endopterygota</taxon>
        <taxon>Diptera</taxon>
        <taxon>Nematocera</taxon>
        <taxon>Chironomoidea</taxon>
        <taxon>Chironomidae</taxon>
        <taxon>Clunio</taxon>
    </lineage>
</organism>
<proteinExistence type="predicted"/>
<dbReference type="EMBL" id="CVRI01000044">
    <property type="protein sequence ID" value="CRK96575.1"/>
    <property type="molecule type" value="Genomic_DNA"/>
</dbReference>
<evidence type="ECO:0000313" key="2">
    <source>
        <dbReference type="Proteomes" id="UP000183832"/>
    </source>
</evidence>